<evidence type="ECO:0000313" key="1">
    <source>
        <dbReference type="EMBL" id="BBZ15903.1"/>
    </source>
</evidence>
<gene>
    <name evidence="1" type="ORF">MGAD_02380</name>
</gene>
<sequence length="94" mass="9774">MSIIGALATLAGTPVSAADCCEDEFAWADPYADALRNHDLGYLIEDRGIMTALAAEAVCKGSSANGIASEYNFGLATAEQIALAAYDVCPEMKP</sequence>
<evidence type="ECO:0008006" key="3">
    <source>
        <dbReference type="Google" id="ProtNLM"/>
    </source>
</evidence>
<organism evidence="1 2">
    <name type="scientific">Mycolicibacterium gadium</name>
    <name type="common">Mycobacterium gadium</name>
    <dbReference type="NCBI Taxonomy" id="1794"/>
    <lineage>
        <taxon>Bacteria</taxon>
        <taxon>Bacillati</taxon>
        <taxon>Actinomycetota</taxon>
        <taxon>Actinomycetes</taxon>
        <taxon>Mycobacteriales</taxon>
        <taxon>Mycobacteriaceae</taxon>
        <taxon>Mycolicibacterium</taxon>
    </lineage>
</organism>
<dbReference type="RefSeq" id="WP_163684245.1">
    <property type="nucleotide sequence ID" value="NZ_AP022608.1"/>
</dbReference>
<dbReference type="EMBL" id="AP022608">
    <property type="protein sequence ID" value="BBZ15903.1"/>
    <property type="molecule type" value="Genomic_DNA"/>
</dbReference>
<protein>
    <recommendedName>
        <fullName evidence="3">DUF732 domain-containing protein</fullName>
    </recommendedName>
</protein>
<dbReference type="AlphaFoldDB" id="A0A7I7WHG6"/>
<accession>A0A7I7WHG6</accession>
<reference evidence="1 2" key="1">
    <citation type="journal article" date="2019" name="Emerg. Microbes Infect.">
        <title>Comprehensive subspecies identification of 175 nontuberculous mycobacteria species based on 7547 genomic profiles.</title>
        <authorList>
            <person name="Matsumoto Y."/>
            <person name="Kinjo T."/>
            <person name="Motooka D."/>
            <person name="Nabeya D."/>
            <person name="Jung N."/>
            <person name="Uechi K."/>
            <person name="Horii T."/>
            <person name="Iida T."/>
            <person name="Fujita J."/>
            <person name="Nakamura S."/>
        </authorList>
    </citation>
    <scope>NUCLEOTIDE SEQUENCE [LARGE SCALE GENOMIC DNA]</scope>
    <source>
        <strain evidence="1 2">JCM 12688</strain>
    </source>
</reference>
<dbReference type="KEGG" id="mgad:MGAD_02380"/>
<proteinExistence type="predicted"/>
<dbReference type="Proteomes" id="UP000466187">
    <property type="component" value="Chromosome"/>
</dbReference>
<name>A0A7I7WHG6_MYCGU</name>
<evidence type="ECO:0000313" key="2">
    <source>
        <dbReference type="Proteomes" id="UP000466187"/>
    </source>
</evidence>